<gene>
    <name evidence="8" type="ORF">LOD99_966</name>
</gene>
<dbReference type="PROSITE" id="PS51144">
    <property type="entry name" value="ALPHA_CA_2"/>
    <property type="match status" value="1"/>
</dbReference>
<evidence type="ECO:0000313" key="9">
    <source>
        <dbReference type="Proteomes" id="UP001165289"/>
    </source>
</evidence>
<dbReference type="InterPro" id="IPR023561">
    <property type="entry name" value="Carbonic_anhydrase_a-class"/>
</dbReference>
<comment type="similarity">
    <text evidence="1">Belongs to the alpha-carbonic anhydrase family.</text>
</comment>
<dbReference type="CDD" id="cd00326">
    <property type="entry name" value="alpha_CA"/>
    <property type="match status" value="1"/>
</dbReference>
<evidence type="ECO:0000256" key="1">
    <source>
        <dbReference type="ARBA" id="ARBA00010718"/>
    </source>
</evidence>
<dbReference type="SMART" id="SM01057">
    <property type="entry name" value="Carb_anhydrase"/>
    <property type="match status" value="1"/>
</dbReference>
<dbReference type="PANTHER" id="PTHR18952:SF265">
    <property type="entry name" value="CARBONIC ANHYDRASE"/>
    <property type="match status" value="1"/>
</dbReference>
<evidence type="ECO:0000256" key="2">
    <source>
        <dbReference type="ARBA" id="ARBA00012925"/>
    </source>
</evidence>
<keyword evidence="9" id="KW-1185">Reference proteome</keyword>
<feature type="domain" description="Alpha-carbonic anhydrase" evidence="7">
    <location>
        <begin position="34"/>
        <end position="298"/>
    </location>
</feature>
<keyword evidence="5" id="KW-0456">Lyase</keyword>
<proteinExistence type="inferred from homology"/>
<keyword evidence="4" id="KW-0862">Zinc</keyword>
<dbReference type="GO" id="GO:0004089">
    <property type="term" value="F:carbonate dehydratase activity"/>
    <property type="evidence" value="ECO:0007669"/>
    <property type="project" value="UniProtKB-EC"/>
</dbReference>
<dbReference type="Gene3D" id="3.10.200.10">
    <property type="entry name" value="Alpha carbonic anhydrase"/>
    <property type="match status" value="1"/>
</dbReference>
<dbReference type="InterPro" id="IPR001148">
    <property type="entry name" value="CA_dom"/>
</dbReference>
<accession>A0AAV7K0G2</accession>
<evidence type="ECO:0000256" key="3">
    <source>
        <dbReference type="ARBA" id="ARBA00022723"/>
    </source>
</evidence>
<keyword evidence="3" id="KW-0479">Metal-binding</keyword>
<sequence>MFKLRNYYEFSKVFRQLFYFSQNSNRRFNQAILGAWGYTEENGPNRWAKLSESYVLSDEGKRQSPIMIDTGLTIFNKNTNIKLDKLDTLMTGSLKNTGQSIKYEPNSDTPVPLVEAKVDFPGLVLCNPFRLAEFHFHWGSSNEEGSEHVIDGKPGCGEIHFVYANTKYEGAKIAVRHADGLIVLGYMLSVGENSVFDELFKFMPEIKASNDRVENVTFKISQFFQDKQTQGGFYVYQGSLTTPPCYESVTWFLSPLPLVITQEQLRVLRSQRVDEHTQLQQNFRPLKPLNGRKVLRISCK</sequence>
<evidence type="ECO:0000256" key="6">
    <source>
        <dbReference type="ARBA" id="ARBA00048348"/>
    </source>
</evidence>
<evidence type="ECO:0000259" key="7">
    <source>
        <dbReference type="PROSITE" id="PS51144"/>
    </source>
</evidence>
<dbReference type="EC" id="4.2.1.1" evidence="2"/>
<dbReference type="PANTHER" id="PTHR18952">
    <property type="entry name" value="CARBONIC ANHYDRASE"/>
    <property type="match status" value="1"/>
</dbReference>
<protein>
    <recommendedName>
        <fullName evidence="2">carbonic anhydrase</fullName>
        <ecNumber evidence="2">4.2.1.1</ecNumber>
    </recommendedName>
</protein>
<comment type="catalytic activity">
    <reaction evidence="6">
        <text>hydrogencarbonate + H(+) = CO2 + H2O</text>
        <dbReference type="Rhea" id="RHEA:10748"/>
        <dbReference type="ChEBI" id="CHEBI:15377"/>
        <dbReference type="ChEBI" id="CHEBI:15378"/>
        <dbReference type="ChEBI" id="CHEBI:16526"/>
        <dbReference type="ChEBI" id="CHEBI:17544"/>
        <dbReference type="EC" id="4.2.1.1"/>
    </reaction>
</comment>
<name>A0AAV7K0G2_9METZ</name>
<dbReference type="EMBL" id="JAKMXF010000222">
    <property type="protein sequence ID" value="KAI6654570.1"/>
    <property type="molecule type" value="Genomic_DNA"/>
</dbReference>
<dbReference type="SUPFAM" id="SSF51069">
    <property type="entry name" value="Carbonic anhydrase"/>
    <property type="match status" value="1"/>
</dbReference>
<dbReference type="GO" id="GO:0008270">
    <property type="term" value="F:zinc ion binding"/>
    <property type="evidence" value="ECO:0007669"/>
    <property type="project" value="InterPro"/>
</dbReference>
<dbReference type="InterPro" id="IPR036398">
    <property type="entry name" value="CA_dom_sf"/>
</dbReference>
<dbReference type="AlphaFoldDB" id="A0AAV7K0G2"/>
<comment type="caution">
    <text evidence="8">The sequence shown here is derived from an EMBL/GenBank/DDBJ whole genome shotgun (WGS) entry which is preliminary data.</text>
</comment>
<dbReference type="Pfam" id="PF00194">
    <property type="entry name" value="Carb_anhydrase"/>
    <property type="match status" value="1"/>
</dbReference>
<evidence type="ECO:0000256" key="5">
    <source>
        <dbReference type="ARBA" id="ARBA00023239"/>
    </source>
</evidence>
<organism evidence="8 9">
    <name type="scientific">Oopsacas minuta</name>
    <dbReference type="NCBI Taxonomy" id="111878"/>
    <lineage>
        <taxon>Eukaryota</taxon>
        <taxon>Metazoa</taxon>
        <taxon>Porifera</taxon>
        <taxon>Hexactinellida</taxon>
        <taxon>Hexasterophora</taxon>
        <taxon>Lyssacinosida</taxon>
        <taxon>Leucopsacidae</taxon>
        <taxon>Oopsacas</taxon>
    </lineage>
</organism>
<evidence type="ECO:0000313" key="8">
    <source>
        <dbReference type="EMBL" id="KAI6654570.1"/>
    </source>
</evidence>
<reference evidence="8 9" key="1">
    <citation type="journal article" date="2023" name="BMC Biol.">
        <title>The compact genome of the sponge Oopsacas minuta (Hexactinellida) is lacking key metazoan core genes.</title>
        <authorList>
            <person name="Santini S."/>
            <person name="Schenkelaars Q."/>
            <person name="Jourda C."/>
            <person name="Duchesne M."/>
            <person name="Belahbib H."/>
            <person name="Rocher C."/>
            <person name="Selva M."/>
            <person name="Riesgo A."/>
            <person name="Vervoort M."/>
            <person name="Leys S.P."/>
            <person name="Kodjabachian L."/>
            <person name="Le Bivic A."/>
            <person name="Borchiellini C."/>
            <person name="Claverie J.M."/>
            <person name="Renard E."/>
        </authorList>
    </citation>
    <scope>NUCLEOTIDE SEQUENCE [LARGE SCALE GENOMIC DNA]</scope>
    <source>
        <strain evidence="8">SPO-2</strain>
    </source>
</reference>
<dbReference type="Proteomes" id="UP001165289">
    <property type="component" value="Unassembled WGS sequence"/>
</dbReference>
<evidence type="ECO:0000256" key="4">
    <source>
        <dbReference type="ARBA" id="ARBA00022833"/>
    </source>
</evidence>